<organism evidence="7 8">
    <name type="scientific">Dendronalium phyllosphericum CENA369</name>
    <dbReference type="NCBI Taxonomy" id="1725256"/>
    <lineage>
        <taxon>Bacteria</taxon>
        <taxon>Bacillati</taxon>
        <taxon>Cyanobacteriota</taxon>
        <taxon>Cyanophyceae</taxon>
        <taxon>Nostocales</taxon>
        <taxon>Nostocaceae</taxon>
        <taxon>Dendronalium</taxon>
        <taxon>Dendronalium phyllosphericum</taxon>
    </lineage>
</organism>
<dbReference type="Proteomes" id="UP000662314">
    <property type="component" value="Unassembled WGS sequence"/>
</dbReference>
<dbReference type="InterPro" id="IPR034718">
    <property type="entry name" value="RlpA"/>
</dbReference>
<keyword evidence="8" id="KW-1185">Reference proteome</keyword>
<protein>
    <recommendedName>
        <fullName evidence="3">Probable endolytic peptidoglycan transglycosylase RlpA</fullName>
        <ecNumber evidence="3">4.2.2.-</ecNumber>
    </recommendedName>
</protein>
<dbReference type="PANTHER" id="PTHR34183">
    <property type="entry name" value="ENDOLYTIC PEPTIDOGLYCAN TRANSGLYCOSYLASE RLPA"/>
    <property type="match status" value="1"/>
</dbReference>
<evidence type="ECO:0000256" key="4">
    <source>
        <dbReference type="RuleBase" id="RU003495"/>
    </source>
</evidence>
<dbReference type="HAMAP" id="MF_02071">
    <property type="entry name" value="RlpA"/>
    <property type="match status" value="1"/>
</dbReference>
<dbReference type="InterPro" id="IPR009009">
    <property type="entry name" value="RlpA-like_DPBB"/>
</dbReference>
<feature type="region of interest" description="Disordered" evidence="5">
    <location>
        <begin position="174"/>
        <end position="195"/>
    </location>
</feature>
<dbReference type="GO" id="GO:0000270">
    <property type="term" value="P:peptidoglycan metabolic process"/>
    <property type="evidence" value="ECO:0007669"/>
    <property type="project" value="UniProtKB-UniRule"/>
</dbReference>
<name>A0A8J7I5K4_9NOST</name>
<keyword evidence="2 3" id="KW-0961">Cell wall biogenesis/degradation</keyword>
<dbReference type="RefSeq" id="WP_214433309.1">
    <property type="nucleotide sequence ID" value="NZ_CAWPUQ010000312.1"/>
</dbReference>
<reference evidence="7 8" key="1">
    <citation type="journal article" date="2021" name="Int. J. Syst. Evol. Microbiol.">
        <title>Amazonocrinis nigriterrae gen. nov., sp. nov., Atlanticothrix silvestris gen. nov., sp. nov. and Dendronalium phyllosphericum gen. nov., sp. nov., nostocacean cyanobacteria from Brazilian environments.</title>
        <authorList>
            <person name="Alvarenga D.O."/>
            <person name="Andreote A.P.D."/>
            <person name="Branco L.H.Z."/>
            <person name="Delbaje E."/>
            <person name="Cruz R.B."/>
            <person name="Varani A.M."/>
            <person name="Fiore M.F."/>
        </authorList>
    </citation>
    <scope>NUCLEOTIDE SEQUENCE [LARGE SCALE GENOMIC DNA]</scope>
    <source>
        <strain evidence="7 8">CENA369</strain>
    </source>
</reference>
<comment type="function">
    <text evidence="3">Lytic transglycosylase with a strong preference for naked glycan strands that lack stem peptides.</text>
</comment>
<dbReference type="NCBIfam" id="TIGR00413">
    <property type="entry name" value="rlpA"/>
    <property type="match status" value="1"/>
</dbReference>
<dbReference type="SUPFAM" id="SSF50685">
    <property type="entry name" value="Barwin-like endoglucanases"/>
    <property type="match status" value="1"/>
</dbReference>
<accession>A0A8J7I5K4</accession>
<comment type="similarity">
    <text evidence="3 4">Belongs to the RlpA family.</text>
</comment>
<dbReference type="EMBL" id="JAECZA010000075">
    <property type="protein sequence ID" value="MBH8574503.1"/>
    <property type="molecule type" value="Genomic_DNA"/>
</dbReference>
<evidence type="ECO:0000313" key="8">
    <source>
        <dbReference type="Proteomes" id="UP000662314"/>
    </source>
</evidence>
<dbReference type="AlphaFoldDB" id="A0A8J7I5K4"/>
<dbReference type="EC" id="4.2.2.-" evidence="3"/>
<proteinExistence type="inferred from homology"/>
<gene>
    <name evidence="3" type="primary">rlpA</name>
    <name evidence="7" type="ORF">I8752_16030</name>
</gene>
<feature type="domain" description="RlpA-like protein double-psi beta-barrel" evidence="6">
    <location>
        <begin position="270"/>
        <end position="359"/>
    </location>
</feature>
<evidence type="ECO:0000259" key="6">
    <source>
        <dbReference type="Pfam" id="PF03330"/>
    </source>
</evidence>
<evidence type="ECO:0000256" key="2">
    <source>
        <dbReference type="ARBA" id="ARBA00023316"/>
    </source>
</evidence>
<sequence>MNQRHLWTIAALSMAVLGLPSVGCTQTTKGTVRVSQKSPVSDAVKVGEFQSIAGKSTSDAVITNIHPHNIGGRQAATLFIRNIPVITFLSSKPVASSDKKVGVIGDAKGVQQYALIADNSVKVASVGNLTDASNQDSSLNNDPVQRASLIAAKINQLIRENVDARQITVSWKEDKSTVANQGENKSTSNQQKPNERYTIKINNQELVEINEDTRLADTTKNLAQDALQATNRLRRLIGNASPITQIANLPTRLPSLPKPQDIAKNVIMTFRGVASFYGYDGSGSQTASGERFNPEAMTAAHRSLPLGTKVRVTNTRNGRSVVLRINDRGPYIRGRIIDVSAGAARILGMMSSGVAPVHIEVLGR</sequence>
<dbReference type="Gene3D" id="2.40.40.10">
    <property type="entry name" value="RlpA-like domain"/>
    <property type="match status" value="1"/>
</dbReference>
<dbReference type="CDD" id="cd22268">
    <property type="entry name" value="DPBB_RlpA-like"/>
    <property type="match status" value="1"/>
</dbReference>
<evidence type="ECO:0000256" key="1">
    <source>
        <dbReference type="ARBA" id="ARBA00023239"/>
    </source>
</evidence>
<dbReference type="Pfam" id="PF03330">
    <property type="entry name" value="DPBB_1"/>
    <property type="match status" value="1"/>
</dbReference>
<evidence type="ECO:0000256" key="5">
    <source>
        <dbReference type="SAM" id="MobiDB-lite"/>
    </source>
</evidence>
<dbReference type="GO" id="GO:0071555">
    <property type="term" value="P:cell wall organization"/>
    <property type="evidence" value="ECO:0007669"/>
    <property type="project" value="UniProtKB-KW"/>
</dbReference>
<evidence type="ECO:0000313" key="7">
    <source>
        <dbReference type="EMBL" id="MBH8574503.1"/>
    </source>
</evidence>
<dbReference type="InterPro" id="IPR036908">
    <property type="entry name" value="RlpA-like_sf"/>
</dbReference>
<feature type="compositionally biased region" description="Polar residues" evidence="5">
    <location>
        <begin position="177"/>
        <end position="192"/>
    </location>
</feature>
<keyword evidence="1 3" id="KW-0456">Lyase</keyword>
<dbReference type="InterPro" id="IPR012997">
    <property type="entry name" value="RplA"/>
</dbReference>
<evidence type="ECO:0000256" key="3">
    <source>
        <dbReference type="HAMAP-Rule" id="MF_02071"/>
    </source>
</evidence>
<dbReference type="GO" id="GO:0008932">
    <property type="term" value="F:lytic endotransglycosylase activity"/>
    <property type="evidence" value="ECO:0007669"/>
    <property type="project" value="UniProtKB-UniRule"/>
</dbReference>
<dbReference type="PANTHER" id="PTHR34183:SF8">
    <property type="entry name" value="ENDOLYTIC PEPTIDOGLYCAN TRANSGLYCOSYLASE RLPA-RELATED"/>
    <property type="match status" value="1"/>
</dbReference>
<comment type="caution">
    <text evidence="7">The sequence shown here is derived from an EMBL/GenBank/DDBJ whole genome shotgun (WGS) entry which is preliminary data.</text>
</comment>